<gene>
    <name evidence="2" type="ORF">CDD81_7204</name>
</gene>
<keyword evidence="3" id="KW-1185">Reference proteome</keyword>
<sequence length="130" mass="13297">MNGVLDNVGTLSNFFAGLGAALDGIGASEEDFGRDVVLNDGSGLPLDTVGSLDVAFDDFNDGFGAAVTFDDEGSWFGLDTYLADSADFDDGFGSATTVDDSGPLFLDSDAASDESTDFDDGFGSATSQQT</sequence>
<dbReference type="AlphaFoldDB" id="A0A2C5Y530"/>
<evidence type="ECO:0000313" key="3">
    <source>
        <dbReference type="Proteomes" id="UP000226192"/>
    </source>
</evidence>
<evidence type="ECO:0000313" key="2">
    <source>
        <dbReference type="EMBL" id="PHH62342.1"/>
    </source>
</evidence>
<accession>A0A2C5Y530</accession>
<name>A0A2C5Y530_9HYPO</name>
<evidence type="ECO:0000256" key="1">
    <source>
        <dbReference type="SAM" id="MobiDB-lite"/>
    </source>
</evidence>
<dbReference type="Proteomes" id="UP000226192">
    <property type="component" value="Unassembled WGS sequence"/>
</dbReference>
<reference evidence="2 3" key="1">
    <citation type="submission" date="2017-06" db="EMBL/GenBank/DDBJ databases">
        <title>Ant-infecting Ophiocordyceps genomes reveal a high diversity of potential behavioral manipulation genes and a possible major role for enterotoxins.</title>
        <authorList>
            <person name="De Bekker C."/>
            <person name="Evans H.C."/>
            <person name="Brachmann A."/>
            <person name="Hughes D.P."/>
        </authorList>
    </citation>
    <scope>NUCLEOTIDE SEQUENCE [LARGE SCALE GENOMIC DNA]</scope>
    <source>
        <strain evidence="2 3">Map64</strain>
    </source>
</reference>
<feature type="compositionally biased region" description="Acidic residues" evidence="1">
    <location>
        <begin position="110"/>
        <end position="120"/>
    </location>
</feature>
<feature type="region of interest" description="Disordered" evidence="1">
    <location>
        <begin position="94"/>
        <end position="130"/>
    </location>
</feature>
<dbReference type="EMBL" id="NJET01000074">
    <property type="protein sequence ID" value="PHH62342.1"/>
    <property type="molecule type" value="Genomic_DNA"/>
</dbReference>
<protein>
    <submittedName>
        <fullName evidence="2">Uncharacterized protein</fullName>
    </submittedName>
</protein>
<comment type="caution">
    <text evidence="2">The sequence shown here is derived from an EMBL/GenBank/DDBJ whole genome shotgun (WGS) entry which is preliminary data.</text>
</comment>
<organism evidence="2 3">
    <name type="scientific">Ophiocordyceps australis</name>
    <dbReference type="NCBI Taxonomy" id="1399860"/>
    <lineage>
        <taxon>Eukaryota</taxon>
        <taxon>Fungi</taxon>
        <taxon>Dikarya</taxon>
        <taxon>Ascomycota</taxon>
        <taxon>Pezizomycotina</taxon>
        <taxon>Sordariomycetes</taxon>
        <taxon>Hypocreomycetidae</taxon>
        <taxon>Hypocreales</taxon>
        <taxon>Ophiocordycipitaceae</taxon>
        <taxon>Ophiocordyceps</taxon>
    </lineage>
</organism>
<proteinExistence type="predicted"/>